<sequence length="608" mass="66213">MSIYDTPYESLDDGNGLLLSNKYMNSDSESSSIYYEIDEGNSYQYSLPKNISYRSNTSSILSNTSKITNIKVPIGRRYTFADVLGSSSSTSPIIENTKNSVVSLPDTSKRKHSTSSIVSASTYGSLRRGKIFKDYDSYKDVRGSIKNVEKIKGNKSDGDTESSKSQRTIKLTDLSKREWIVIIMLGMSNLCSTIAFSCIAPFYPLEAQEKGMDKFETGIVFGIFEFMMFITTPIMGKYMVLIGSKRMFSGGLLTTAFTALAFGFINYIPAGSLFFWISVMLRVVEAIGDAAFVTSSFAIAAKCFPSNIATIVGLMETFAGIGYTAGPMIGGILYEYGGFQLPFIILGGSLLLTAICSLFTIEKFEDEECSDNRGMIGMLKMPLIWIMSVAVTLCAISISFLDPTLAGHLESFDLSPTMVGIMFLFCAGGYTISAPFWGILVDRYSCANVLLVIGAVATMCSMFAVGPAPFIPINKDLYVIGVALTVLGFAAGALFIPTFQTSLDAVKEKGYEDNFQTYGCVSGIFQSAFALGGFLGPTIGGFSAEWFGFNWTVALIGFANGIFLIILFIYILLPKVKKNMDELEKIEDISSTPLKTSLQNSSMNSIKS</sequence>
<comment type="subcellular location">
    <subcellularLocation>
        <location evidence="1">Membrane</location>
        <topology evidence="1">Multi-pass membrane protein</topology>
    </subcellularLocation>
</comment>
<dbReference type="STRING" id="75913.A0A0K0F9X2"/>
<dbReference type="AlphaFoldDB" id="A0A0K0F9X2"/>
<dbReference type="PANTHER" id="PTHR23506">
    <property type="entry name" value="GH10249P"/>
    <property type="match status" value="1"/>
</dbReference>
<feature type="transmembrane region" description="Helical" evidence="6">
    <location>
        <begin position="274"/>
        <end position="299"/>
    </location>
</feature>
<dbReference type="InterPro" id="IPR036259">
    <property type="entry name" value="MFS_trans_sf"/>
</dbReference>
<keyword evidence="8" id="KW-1185">Reference proteome</keyword>
<evidence type="ECO:0000256" key="5">
    <source>
        <dbReference type="ARBA" id="ARBA00023136"/>
    </source>
</evidence>
<dbReference type="InterPro" id="IPR020846">
    <property type="entry name" value="MFS_dom"/>
</dbReference>
<dbReference type="WBParaSite" id="SVE_0562400.3">
    <property type="protein sequence ID" value="SVE_0562400.3"/>
    <property type="gene ID" value="SVE_0562400"/>
</dbReference>
<organism evidence="8 9">
    <name type="scientific">Strongyloides venezuelensis</name>
    <name type="common">Threadworm</name>
    <dbReference type="NCBI Taxonomy" id="75913"/>
    <lineage>
        <taxon>Eukaryota</taxon>
        <taxon>Metazoa</taxon>
        <taxon>Ecdysozoa</taxon>
        <taxon>Nematoda</taxon>
        <taxon>Chromadorea</taxon>
        <taxon>Rhabditida</taxon>
        <taxon>Tylenchina</taxon>
        <taxon>Panagrolaimomorpha</taxon>
        <taxon>Strongyloidoidea</taxon>
        <taxon>Strongyloididae</taxon>
        <taxon>Strongyloides</taxon>
    </lineage>
</organism>
<reference evidence="9" key="2">
    <citation type="submission" date="2015-08" db="UniProtKB">
        <authorList>
            <consortium name="WormBaseParasite"/>
        </authorList>
    </citation>
    <scope>IDENTIFICATION</scope>
</reference>
<keyword evidence="3 6" id="KW-0812">Transmembrane</keyword>
<dbReference type="SUPFAM" id="SSF103473">
    <property type="entry name" value="MFS general substrate transporter"/>
    <property type="match status" value="1"/>
</dbReference>
<evidence type="ECO:0000256" key="1">
    <source>
        <dbReference type="ARBA" id="ARBA00004141"/>
    </source>
</evidence>
<feature type="domain" description="Major facilitator superfamily (MFS) profile" evidence="7">
    <location>
        <begin position="181"/>
        <end position="577"/>
    </location>
</feature>
<evidence type="ECO:0000256" key="4">
    <source>
        <dbReference type="ARBA" id="ARBA00022989"/>
    </source>
</evidence>
<name>A0A0K0F9X2_STRVS</name>
<evidence type="ECO:0000313" key="9">
    <source>
        <dbReference type="WBParaSite" id="SVE_0562400.3"/>
    </source>
</evidence>
<feature type="transmembrane region" description="Helical" evidence="6">
    <location>
        <begin position="215"/>
        <end position="235"/>
    </location>
</feature>
<evidence type="ECO:0000313" key="8">
    <source>
        <dbReference type="Proteomes" id="UP000035680"/>
    </source>
</evidence>
<dbReference type="PROSITE" id="PS50850">
    <property type="entry name" value="MFS"/>
    <property type="match status" value="1"/>
</dbReference>
<dbReference type="GO" id="GO:0016020">
    <property type="term" value="C:membrane"/>
    <property type="evidence" value="ECO:0007669"/>
    <property type="project" value="UniProtKB-SubCell"/>
</dbReference>
<evidence type="ECO:0000256" key="3">
    <source>
        <dbReference type="ARBA" id="ARBA00022692"/>
    </source>
</evidence>
<protein>
    <submittedName>
        <fullName evidence="9">MFS-type transporter SLC18B1 (inferred by orthology to a human protein)</fullName>
    </submittedName>
</protein>
<dbReference type="Pfam" id="PF07690">
    <property type="entry name" value="MFS_1"/>
    <property type="match status" value="1"/>
</dbReference>
<accession>A0A0K0F9X2</accession>
<dbReference type="Gene3D" id="1.20.1250.20">
    <property type="entry name" value="MFS general substrate transporter like domains"/>
    <property type="match status" value="2"/>
</dbReference>
<feature type="transmembrane region" description="Helical" evidence="6">
    <location>
        <begin position="311"/>
        <end position="333"/>
    </location>
</feature>
<evidence type="ECO:0000259" key="7">
    <source>
        <dbReference type="PROSITE" id="PS50850"/>
    </source>
</evidence>
<feature type="transmembrane region" description="Helical" evidence="6">
    <location>
        <begin position="477"/>
        <end position="496"/>
    </location>
</feature>
<feature type="transmembrane region" description="Helical" evidence="6">
    <location>
        <begin position="382"/>
        <end position="401"/>
    </location>
</feature>
<keyword evidence="4 6" id="KW-1133">Transmembrane helix</keyword>
<dbReference type="InterPro" id="IPR050930">
    <property type="entry name" value="MFS_Vesicular_Transporter"/>
</dbReference>
<reference evidence="8" key="1">
    <citation type="submission" date="2014-07" db="EMBL/GenBank/DDBJ databases">
        <authorList>
            <person name="Martin A.A"/>
            <person name="De Silva N."/>
        </authorList>
    </citation>
    <scope>NUCLEOTIDE SEQUENCE</scope>
</reference>
<keyword evidence="5 6" id="KW-0472">Membrane</keyword>
<dbReference type="InterPro" id="IPR011701">
    <property type="entry name" value="MFS"/>
</dbReference>
<evidence type="ECO:0000256" key="2">
    <source>
        <dbReference type="ARBA" id="ARBA00022448"/>
    </source>
</evidence>
<dbReference type="PANTHER" id="PTHR23506:SF26">
    <property type="entry name" value="MFS-TYPE TRANSPORTER SLC18B1"/>
    <property type="match status" value="1"/>
</dbReference>
<feature type="transmembrane region" description="Helical" evidence="6">
    <location>
        <begin position="551"/>
        <end position="573"/>
    </location>
</feature>
<dbReference type="GO" id="GO:0022857">
    <property type="term" value="F:transmembrane transporter activity"/>
    <property type="evidence" value="ECO:0007669"/>
    <property type="project" value="InterPro"/>
</dbReference>
<feature type="transmembrane region" description="Helical" evidence="6">
    <location>
        <begin position="421"/>
        <end position="441"/>
    </location>
</feature>
<proteinExistence type="predicted"/>
<keyword evidence="2" id="KW-0813">Transport</keyword>
<feature type="transmembrane region" description="Helical" evidence="6">
    <location>
        <begin position="247"/>
        <end position="268"/>
    </location>
</feature>
<feature type="transmembrane region" description="Helical" evidence="6">
    <location>
        <begin position="179"/>
        <end position="203"/>
    </location>
</feature>
<feature type="transmembrane region" description="Helical" evidence="6">
    <location>
        <begin position="339"/>
        <end position="361"/>
    </location>
</feature>
<feature type="transmembrane region" description="Helical" evidence="6">
    <location>
        <begin position="517"/>
        <end position="539"/>
    </location>
</feature>
<evidence type="ECO:0000256" key="6">
    <source>
        <dbReference type="SAM" id="Phobius"/>
    </source>
</evidence>
<dbReference type="Proteomes" id="UP000035680">
    <property type="component" value="Unassembled WGS sequence"/>
</dbReference>
<feature type="transmembrane region" description="Helical" evidence="6">
    <location>
        <begin position="448"/>
        <end position="471"/>
    </location>
</feature>